<name>A0A364JT35_9HYPH</name>
<organism evidence="1 2">
    <name type="scientific">Falsochrobactrum ovis</name>
    <dbReference type="NCBI Taxonomy" id="1293442"/>
    <lineage>
        <taxon>Bacteria</taxon>
        <taxon>Pseudomonadati</taxon>
        <taxon>Pseudomonadota</taxon>
        <taxon>Alphaproteobacteria</taxon>
        <taxon>Hyphomicrobiales</taxon>
        <taxon>Brucellaceae</taxon>
        <taxon>Falsochrobactrum</taxon>
    </lineage>
</organism>
<dbReference type="EMBL" id="QLMK01000013">
    <property type="protein sequence ID" value="RAK26594.1"/>
    <property type="molecule type" value="Genomic_DNA"/>
</dbReference>
<accession>A0A364JT35</accession>
<evidence type="ECO:0000313" key="1">
    <source>
        <dbReference type="EMBL" id="RAK26594.1"/>
    </source>
</evidence>
<keyword evidence="2" id="KW-1185">Reference proteome</keyword>
<dbReference type="Proteomes" id="UP000249453">
    <property type="component" value="Unassembled WGS sequence"/>
</dbReference>
<reference evidence="1 2" key="1">
    <citation type="submission" date="2018-06" db="EMBL/GenBank/DDBJ databases">
        <title>Genomic Encyclopedia of Type Strains, Phase IV (KMG-IV): sequencing the most valuable type-strain genomes for metagenomic binning, comparative biology and taxonomic classification.</title>
        <authorList>
            <person name="Goeker M."/>
        </authorList>
    </citation>
    <scope>NUCLEOTIDE SEQUENCE [LARGE SCALE GENOMIC DNA]</scope>
    <source>
        <strain evidence="1 2">DSM 26720</strain>
    </source>
</reference>
<proteinExistence type="predicted"/>
<sequence>MNSTPRERGDLAVVCPQAQKGRGAYASGIEGSYRSLSVVLPMHFGHSYVVA</sequence>
<protein>
    <submittedName>
        <fullName evidence="1">Uncharacterized protein</fullName>
    </submittedName>
</protein>
<comment type="caution">
    <text evidence="1">The sequence shown here is derived from an EMBL/GenBank/DDBJ whole genome shotgun (WGS) entry which is preliminary data.</text>
</comment>
<dbReference type="AlphaFoldDB" id="A0A364JT35"/>
<evidence type="ECO:0000313" key="2">
    <source>
        <dbReference type="Proteomes" id="UP000249453"/>
    </source>
</evidence>
<dbReference type="RefSeq" id="WP_158527841.1">
    <property type="nucleotide sequence ID" value="NZ_JBHEEY010000014.1"/>
</dbReference>
<gene>
    <name evidence="1" type="ORF">C7374_11344</name>
</gene>